<dbReference type="OrthoDB" id="6272603at2759"/>
<feature type="transmembrane region" description="Helical" evidence="7">
    <location>
        <begin position="49"/>
        <end position="72"/>
    </location>
</feature>
<feature type="disulfide bond" evidence="6">
    <location>
        <begin position="211"/>
        <end position="230"/>
    </location>
</feature>
<dbReference type="Gene3D" id="1.10.1450.10">
    <property type="entry name" value="Tetraspanin"/>
    <property type="match status" value="1"/>
</dbReference>
<dbReference type="SUPFAM" id="SSF48652">
    <property type="entry name" value="Tetraspanin"/>
    <property type="match status" value="1"/>
</dbReference>
<evidence type="ECO:0000256" key="1">
    <source>
        <dbReference type="ARBA" id="ARBA00004141"/>
    </source>
</evidence>
<dbReference type="InterPro" id="IPR008952">
    <property type="entry name" value="Tetraspanin_EC2_sf"/>
</dbReference>
<dbReference type="PIRSF" id="PIRSF002419">
    <property type="entry name" value="Tetraspanin"/>
    <property type="match status" value="1"/>
</dbReference>
<keyword evidence="6" id="KW-1015">Disulfide bond</keyword>
<feature type="transmembrane region" description="Helical" evidence="7">
    <location>
        <begin position="144"/>
        <end position="164"/>
    </location>
</feature>
<evidence type="ECO:0000256" key="4">
    <source>
        <dbReference type="ARBA" id="ARBA00022989"/>
    </source>
</evidence>
<dbReference type="GeneID" id="36339377"/>
<comment type="similarity">
    <text evidence="2 7">Belongs to the tetraspanin (TM4SF) family.</text>
</comment>
<dbReference type="InterPro" id="IPR000301">
    <property type="entry name" value="Tetraspanin_animals"/>
</dbReference>
<evidence type="ECO:0000256" key="7">
    <source>
        <dbReference type="RuleBase" id="RU361218"/>
    </source>
</evidence>
<feature type="disulfide bond" evidence="6">
    <location>
        <begin position="210"/>
        <end position="251"/>
    </location>
</feature>
<comment type="caution">
    <text evidence="8">The sequence shown here is derived from an EMBL/GenBank/DDBJ whole genome shotgun (WGS) entry which is preliminary data.</text>
</comment>
<keyword evidence="4 7" id="KW-1133">Transmembrane helix</keyword>
<dbReference type="EMBL" id="APAU02000019">
    <property type="protein sequence ID" value="EUB61598.1"/>
    <property type="molecule type" value="Genomic_DNA"/>
</dbReference>
<organism evidence="8 9">
    <name type="scientific">Echinococcus granulosus</name>
    <name type="common">Hydatid tapeworm</name>
    <dbReference type="NCBI Taxonomy" id="6210"/>
    <lineage>
        <taxon>Eukaryota</taxon>
        <taxon>Metazoa</taxon>
        <taxon>Spiralia</taxon>
        <taxon>Lophotrochozoa</taxon>
        <taxon>Platyhelminthes</taxon>
        <taxon>Cestoda</taxon>
        <taxon>Eucestoda</taxon>
        <taxon>Cyclophyllidea</taxon>
        <taxon>Taeniidae</taxon>
        <taxon>Echinococcus</taxon>
        <taxon>Echinococcus granulosus group</taxon>
    </lineage>
</organism>
<evidence type="ECO:0000256" key="5">
    <source>
        <dbReference type="ARBA" id="ARBA00023136"/>
    </source>
</evidence>
<keyword evidence="5 7" id="KW-0472">Membrane</keyword>
<evidence type="ECO:0000313" key="8">
    <source>
        <dbReference type="EMBL" id="EUB61598.1"/>
    </source>
</evidence>
<name>W6UKJ2_ECHGR</name>
<protein>
    <recommendedName>
        <fullName evidence="7">Tetraspanin</fullName>
    </recommendedName>
</protein>
<dbReference type="AlphaFoldDB" id="W6UKJ2"/>
<evidence type="ECO:0000256" key="3">
    <source>
        <dbReference type="ARBA" id="ARBA00022692"/>
    </source>
</evidence>
<keyword evidence="9" id="KW-1185">Reference proteome</keyword>
<dbReference type="CTD" id="36339377"/>
<comment type="subcellular location">
    <subcellularLocation>
        <location evidence="1 7">Membrane</location>
        <topology evidence="1 7">Multi-pass membrane protein</topology>
    </subcellularLocation>
</comment>
<dbReference type="RefSeq" id="XP_024352794.1">
    <property type="nucleotide sequence ID" value="XM_024492911.1"/>
</dbReference>
<dbReference type="OMA" id="LEEPFCC"/>
<gene>
    <name evidence="8" type="ORF">EGR_03662</name>
</gene>
<keyword evidence="3 7" id="KW-0812">Transmembrane</keyword>
<feature type="transmembrane region" description="Helical" evidence="7">
    <location>
        <begin position="109"/>
        <end position="132"/>
    </location>
</feature>
<evidence type="ECO:0000256" key="6">
    <source>
        <dbReference type="PIRSR" id="PIRSR002419-1"/>
    </source>
</evidence>
<sequence length="290" mass="31065">MPKRDHMCAIYMTSSLTNDTGPKMPCISIIANPVSRRSMGCVISCGLKLVLQIFNTVLCVAFLAVAVFGIILKSSKSFVQKILEKIFQHDSSSNNEDLERFANFIIENAGGIAIVLIVVGLALAALCLIGCIASCCGCGILLKIYAVILIILLVVQIIAVAVIFSDPNRTSGWLVSSLETLLESYGEQDAKGSMSKAVWNLLMGLEEPFCCGMNGYKDFPNLATNLPPQCCGTASGNCDSKAAATAKVKGCEKKIVQFTTDNMKILMYVSIGAILFQAALIVIVMLVICL</sequence>
<dbReference type="KEGG" id="egl:EGR_03662"/>
<dbReference type="Pfam" id="PF00335">
    <property type="entry name" value="Tetraspanin"/>
    <property type="match status" value="1"/>
</dbReference>
<reference evidence="8 9" key="1">
    <citation type="journal article" date="2013" name="Nat. Genet.">
        <title>The genome of the hydatid tapeworm Echinococcus granulosus.</title>
        <authorList>
            <person name="Zheng H."/>
            <person name="Zhang W."/>
            <person name="Zhang L."/>
            <person name="Zhang Z."/>
            <person name="Li J."/>
            <person name="Lu G."/>
            <person name="Zhu Y."/>
            <person name="Wang Y."/>
            <person name="Huang Y."/>
            <person name="Liu J."/>
            <person name="Kang H."/>
            <person name="Chen J."/>
            <person name="Wang L."/>
            <person name="Chen A."/>
            <person name="Yu S."/>
            <person name="Gao Z."/>
            <person name="Jin L."/>
            <person name="Gu W."/>
            <person name="Wang Z."/>
            <person name="Zhao L."/>
            <person name="Shi B."/>
            <person name="Wen H."/>
            <person name="Lin R."/>
            <person name="Jones M.K."/>
            <person name="Brejova B."/>
            <person name="Vinar T."/>
            <person name="Zhao G."/>
            <person name="McManus D.P."/>
            <person name="Chen Z."/>
            <person name="Zhou Y."/>
            <person name="Wang S."/>
        </authorList>
    </citation>
    <scope>NUCLEOTIDE SEQUENCE [LARGE SCALE GENOMIC DNA]</scope>
</reference>
<accession>W6UKJ2</accession>
<evidence type="ECO:0000313" key="9">
    <source>
        <dbReference type="Proteomes" id="UP000019149"/>
    </source>
</evidence>
<dbReference type="Proteomes" id="UP000019149">
    <property type="component" value="Unassembled WGS sequence"/>
</dbReference>
<dbReference type="PANTHER" id="PTHR19282">
    <property type="entry name" value="TETRASPANIN"/>
    <property type="match status" value="1"/>
</dbReference>
<feature type="transmembrane region" description="Helical" evidence="7">
    <location>
        <begin position="265"/>
        <end position="289"/>
    </location>
</feature>
<dbReference type="GO" id="GO:0016020">
    <property type="term" value="C:membrane"/>
    <property type="evidence" value="ECO:0007669"/>
    <property type="project" value="UniProtKB-SubCell"/>
</dbReference>
<evidence type="ECO:0000256" key="2">
    <source>
        <dbReference type="ARBA" id="ARBA00006840"/>
    </source>
</evidence>
<proteinExistence type="inferred from homology"/>
<dbReference type="InterPro" id="IPR018499">
    <property type="entry name" value="Tetraspanin/Peripherin"/>
</dbReference>